<sequence>MKAVSPTIEKNVVASKSVLFALKIMRLYEQLCSKGTDRLLATHLLQSGTSIGTLVREAELTESKPEFLDLINMALKDAQTAARCLLLLKEGDYIHSLEYDKLNADCDEITTLLTEIIDQLQ</sequence>
<dbReference type="Gene3D" id="1.20.1440.60">
    <property type="entry name" value="23S rRNA-intervening sequence"/>
    <property type="match status" value="1"/>
</dbReference>
<proteinExistence type="predicted"/>
<dbReference type="PANTHER" id="PTHR38471">
    <property type="entry name" value="FOUR HELIX BUNDLE PROTEIN"/>
    <property type="match status" value="1"/>
</dbReference>
<dbReference type="AlphaFoldDB" id="A0A5M9HF34"/>
<name>A0A5M9HF34_9SPHI</name>
<dbReference type="NCBIfam" id="TIGR02436">
    <property type="entry name" value="four helix bundle protein"/>
    <property type="match status" value="1"/>
</dbReference>
<dbReference type="OrthoDB" id="285993at2"/>
<accession>A0A5M9HF34</accession>
<dbReference type="SUPFAM" id="SSF158446">
    <property type="entry name" value="IVS-encoded protein-like"/>
    <property type="match status" value="1"/>
</dbReference>
<dbReference type="RefSeq" id="WP_141815900.1">
    <property type="nucleotide sequence ID" value="NZ_VFPL01000001.1"/>
</dbReference>
<gene>
    <name evidence="1" type="ORF">F1649_07215</name>
</gene>
<dbReference type="EMBL" id="VWNE01000009">
    <property type="protein sequence ID" value="KAA8484121.1"/>
    <property type="molecule type" value="Genomic_DNA"/>
</dbReference>
<dbReference type="Proteomes" id="UP000322918">
    <property type="component" value="Unassembled WGS sequence"/>
</dbReference>
<comment type="caution">
    <text evidence="1">The sequence shown here is derived from an EMBL/GenBank/DDBJ whole genome shotgun (WGS) entry which is preliminary data.</text>
</comment>
<dbReference type="InterPro" id="IPR012657">
    <property type="entry name" value="23S_rRNA-intervening_sequence"/>
</dbReference>
<dbReference type="InterPro" id="IPR036583">
    <property type="entry name" value="23S_rRNA_IVS_sf"/>
</dbReference>
<organism evidence="1 2">
    <name type="scientific">Arcticibacter tournemirensis</name>
    <dbReference type="NCBI Taxonomy" id="699437"/>
    <lineage>
        <taxon>Bacteria</taxon>
        <taxon>Pseudomonadati</taxon>
        <taxon>Bacteroidota</taxon>
        <taxon>Sphingobacteriia</taxon>
        <taxon>Sphingobacteriales</taxon>
        <taxon>Sphingobacteriaceae</taxon>
        <taxon>Arcticibacter</taxon>
    </lineage>
</organism>
<evidence type="ECO:0000313" key="1">
    <source>
        <dbReference type="EMBL" id="KAA8484121.1"/>
    </source>
</evidence>
<dbReference type="PANTHER" id="PTHR38471:SF2">
    <property type="entry name" value="FOUR HELIX BUNDLE PROTEIN"/>
    <property type="match status" value="1"/>
</dbReference>
<dbReference type="Pfam" id="PF05635">
    <property type="entry name" value="23S_rRNA_IVP"/>
    <property type="match status" value="1"/>
</dbReference>
<keyword evidence="2" id="KW-1185">Reference proteome</keyword>
<reference evidence="1 2" key="1">
    <citation type="submission" date="2019-09" db="EMBL/GenBank/DDBJ databases">
        <title>Pararcticibacter amylolyticus gen. nov., sp. nov., isolated from a rottenly hemp rope, and reclassification of Pedobacter tournemirensis as Pararcticibacter tournemirensis comb. nov.</title>
        <authorList>
            <person name="Cai Y."/>
        </authorList>
    </citation>
    <scope>NUCLEOTIDE SEQUENCE [LARGE SCALE GENOMIC DNA]</scope>
    <source>
        <strain evidence="1 2">TF5-37.2-LB10</strain>
    </source>
</reference>
<evidence type="ECO:0000313" key="2">
    <source>
        <dbReference type="Proteomes" id="UP000322918"/>
    </source>
</evidence>
<protein>
    <submittedName>
        <fullName evidence="1">Four helix bundle protein</fullName>
    </submittedName>
</protein>